<comment type="similarity">
    <text evidence="1 3">Belongs to the short-chain dehydrogenases/reductases (SDR) family.</text>
</comment>
<dbReference type="RefSeq" id="WP_162442222.1">
    <property type="nucleotide sequence ID" value="NZ_CP048222.1"/>
</dbReference>
<keyword evidence="4" id="KW-0812">Transmembrane</keyword>
<evidence type="ECO:0000313" key="7">
    <source>
        <dbReference type="Proteomes" id="UP000480178"/>
    </source>
</evidence>
<evidence type="ECO:0000256" key="3">
    <source>
        <dbReference type="RuleBase" id="RU000363"/>
    </source>
</evidence>
<dbReference type="PANTHER" id="PTHR44196:SF1">
    <property type="entry name" value="DEHYDROGENASE_REDUCTASE SDR FAMILY MEMBER 7B"/>
    <property type="match status" value="1"/>
</dbReference>
<organism evidence="6 7">
    <name type="scientific">Rhodocytophaga rosea</name>
    <dbReference type="NCBI Taxonomy" id="2704465"/>
    <lineage>
        <taxon>Bacteria</taxon>
        <taxon>Pseudomonadati</taxon>
        <taxon>Bacteroidota</taxon>
        <taxon>Cytophagia</taxon>
        <taxon>Cytophagales</taxon>
        <taxon>Rhodocytophagaceae</taxon>
        <taxon>Rhodocytophaga</taxon>
    </lineage>
</organism>
<evidence type="ECO:0000313" key="6">
    <source>
        <dbReference type="EMBL" id="QHT66151.1"/>
    </source>
</evidence>
<protein>
    <submittedName>
        <fullName evidence="6">SDR family oxidoreductase</fullName>
    </submittedName>
</protein>
<dbReference type="AlphaFoldDB" id="A0A6C0GDV8"/>
<feature type="transmembrane region" description="Helical" evidence="4">
    <location>
        <begin position="6"/>
        <end position="26"/>
    </location>
</feature>
<dbReference type="Gene3D" id="3.40.50.720">
    <property type="entry name" value="NAD(P)-binding Rossmann-like Domain"/>
    <property type="match status" value="1"/>
</dbReference>
<dbReference type="SUPFAM" id="SSF51735">
    <property type="entry name" value="NAD(P)-binding Rossmann-fold domains"/>
    <property type="match status" value="1"/>
</dbReference>
<dbReference type="FunFam" id="3.40.50.720:FF:000084">
    <property type="entry name" value="Short-chain dehydrogenase reductase"/>
    <property type="match status" value="1"/>
</dbReference>
<dbReference type="Proteomes" id="UP000480178">
    <property type="component" value="Chromosome"/>
</dbReference>
<dbReference type="EMBL" id="CP048222">
    <property type="protein sequence ID" value="QHT66151.1"/>
    <property type="molecule type" value="Genomic_DNA"/>
</dbReference>
<proteinExistence type="inferred from homology"/>
<keyword evidence="4" id="KW-1133">Transmembrane helix</keyword>
<feature type="domain" description="Ketoreductase" evidence="5">
    <location>
        <begin position="37"/>
        <end position="216"/>
    </location>
</feature>
<evidence type="ECO:0000259" key="5">
    <source>
        <dbReference type="SMART" id="SM00822"/>
    </source>
</evidence>
<dbReference type="SMART" id="SM00822">
    <property type="entry name" value="PKS_KR"/>
    <property type="match status" value="1"/>
</dbReference>
<dbReference type="InterPro" id="IPR020904">
    <property type="entry name" value="Sc_DH/Rdtase_CS"/>
</dbReference>
<dbReference type="PANTHER" id="PTHR44196">
    <property type="entry name" value="DEHYDROGENASE/REDUCTASE SDR FAMILY MEMBER 7B"/>
    <property type="match status" value="1"/>
</dbReference>
<accession>A0A6C0GDV8</accession>
<dbReference type="InterPro" id="IPR036291">
    <property type="entry name" value="NAD(P)-bd_dom_sf"/>
</dbReference>
<keyword evidence="7" id="KW-1185">Reference proteome</keyword>
<dbReference type="PRINTS" id="PR00080">
    <property type="entry name" value="SDRFAMILY"/>
</dbReference>
<evidence type="ECO:0000256" key="2">
    <source>
        <dbReference type="ARBA" id="ARBA00023002"/>
    </source>
</evidence>
<evidence type="ECO:0000256" key="4">
    <source>
        <dbReference type="SAM" id="Phobius"/>
    </source>
</evidence>
<dbReference type="PRINTS" id="PR00081">
    <property type="entry name" value="GDHRDH"/>
</dbReference>
<dbReference type="KEGG" id="rhoz:GXP67_05445"/>
<gene>
    <name evidence="6" type="ORF">GXP67_05445</name>
</gene>
<dbReference type="CDD" id="cd05233">
    <property type="entry name" value="SDR_c"/>
    <property type="match status" value="1"/>
</dbReference>
<name>A0A6C0GDV8_9BACT</name>
<dbReference type="InterPro" id="IPR002347">
    <property type="entry name" value="SDR_fam"/>
</dbReference>
<evidence type="ECO:0000256" key="1">
    <source>
        <dbReference type="ARBA" id="ARBA00006484"/>
    </source>
</evidence>
<dbReference type="InterPro" id="IPR057326">
    <property type="entry name" value="KR_dom"/>
</dbReference>
<keyword evidence="4" id="KW-0472">Membrane</keyword>
<keyword evidence="2" id="KW-0560">Oxidoreductase</keyword>
<dbReference type="GO" id="GO:0016491">
    <property type="term" value="F:oxidoreductase activity"/>
    <property type="evidence" value="ECO:0007669"/>
    <property type="project" value="UniProtKB-KW"/>
</dbReference>
<dbReference type="PROSITE" id="PS00061">
    <property type="entry name" value="ADH_SHORT"/>
    <property type="match status" value="1"/>
</dbReference>
<sequence>MNNRTNNGLLWAAIGLGAVAAVSLLMNRKEKYSFRGKVVLITGGSRGLGLVMARLLAKGGAKLAICARDIDELERARLELADYGGEVLAIPCDVTYHSQVSQMVNDIRNHYGHLDVLINNAGVIQVGPMEAMTLQEYEEAMKTHFWAPLYTMLSVIPHMREKGEGRIVNISSVGGKVSLPHLVPYSASKFALVGLSEGMHAELKKDGIVVTTVCPGLTRTGSPRNVIVKGQHEKEYAWFDVVDSLPTNSMSAENTAAQILQACKRGDAELITTLSGKFISAFHGLFPGSTADLFALINRILPEAGETGSTGRKKGFESQSSAAPSILTVLSDKAAEKNNEMGS</sequence>
<reference evidence="6 7" key="1">
    <citation type="submission" date="2020-01" db="EMBL/GenBank/DDBJ databases">
        <authorList>
            <person name="Kim M.K."/>
        </authorList>
    </citation>
    <scope>NUCLEOTIDE SEQUENCE [LARGE SCALE GENOMIC DNA]</scope>
    <source>
        <strain evidence="6 7">172606-1</strain>
    </source>
</reference>
<dbReference type="Pfam" id="PF00106">
    <property type="entry name" value="adh_short"/>
    <property type="match status" value="1"/>
</dbReference>
<dbReference type="GO" id="GO:0016020">
    <property type="term" value="C:membrane"/>
    <property type="evidence" value="ECO:0007669"/>
    <property type="project" value="TreeGrafter"/>
</dbReference>